<proteinExistence type="predicted"/>
<feature type="DNA-binding region" description="H-T-H motif" evidence="3">
    <location>
        <begin position="36"/>
        <end position="55"/>
    </location>
</feature>
<dbReference type="InterPro" id="IPR050624">
    <property type="entry name" value="HTH-type_Tx_Regulator"/>
</dbReference>
<dbReference type="GO" id="GO:0003677">
    <property type="term" value="F:DNA binding"/>
    <property type="evidence" value="ECO:0007669"/>
    <property type="project" value="UniProtKB-UniRule"/>
</dbReference>
<dbReference type="SUPFAM" id="SSF48498">
    <property type="entry name" value="Tetracyclin repressor-like, C-terminal domain"/>
    <property type="match status" value="1"/>
</dbReference>
<protein>
    <submittedName>
        <fullName evidence="5">TetR/AcrR family transcriptional regulator</fullName>
    </submittedName>
</protein>
<keyword evidence="2 3" id="KW-0238">DNA-binding</keyword>
<dbReference type="PROSITE" id="PS50977">
    <property type="entry name" value="HTH_TETR_2"/>
    <property type="match status" value="1"/>
</dbReference>
<organism evidence="5 6">
    <name type="scientific">Lysinibacillus antri</name>
    <dbReference type="NCBI Taxonomy" id="2498145"/>
    <lineage>
        <taxon>Bacteria</taxon>
        <taxon>Bacillati</taxon>
        <taxon>Bacillota</taxon>
        <taxon>Bacilli</taxon>
        <taxon>Bacillales</taxon>
        <taxon>Bacillaceae</taxon>
        <taxon>Lysinibacillus</taxon>
    </lineage>
</organism>
<keyword evidence="1" id="KW-0678">Repressor</keyword>
<dbReference type="PANTHER" id="PTHR43479:SF8">
    <property type="entry name" value="TRANSCRIPTIONAL REGULATOR, TETR FAMILY"/>
    <property type="match status" value="1"/>
</dbReference>
<sequence>MAERGRPKGANGEESRALLLEVAANEFAQNGYHKTKVSSIVKRASLSQPSFYLYFKNKEAIFEELEDLFRLRMIEFAKKSRLEPDLQLSTLKERIVYGLQNLLEYLAKNPDLTQIGFYISTRANEVKKQLVEQIKENLDFEVNVGYFRKDVDTQMVAESLIGIIERLTFSQLLSQQKEPAQIANNIVDLLLEGILDN</sequence>
<evidence type="ECO:0000259" key="4">
    <source>
        <dbReference type="PROSITE" id="PS50977"/>
    </source>
</evidence>
<evidence type="ECO:0000256" key="2">
    <source>
        <dbReference type="ARBA" id="ARBA00023125"/>
    </source>
</evidence>
<comment type="caution">
    <text evidence="5">The sequence shown here is derived from an EMBL/GenBank/DDBJ whole genome shotgun (WGS) entry which is preliminary data.</text>
</comment>
<dbReference type="InterPro" id="IPR001647">
    <property type="entry name" value="HTH_TetR"/>
</dbReference>
<dbReference type="Gene3D" id="1.10.10.60">
    <property type="entry name" value="Homeodomain-like"/>
    <property type="match status" value="1"/>
</dbReference>
<dbReference type="InterPro" id="IPR009057">
    <property type="entry name" value="Homeodomain-like_sf"/>
</dbReference>
<dbReference type="PANTHER" id="PTHR43479">
    <property type="entry name" value="ACREF/ENVCD OPERON REPRESSOR-RELATED"/>
    <property type="match status" value="1"/>
</dbReference>
<evidence type="ECO:0000313" key="6">
    <source>
        <dbReference type="Proteomes" id="UP000287910"/>
    </source>
</evidence>
<keyword evidence="6" id="KW-1185">Reference proteome</keyword>
<dbReference type="SUPFAM" id="SSF46689">
    <property type="entry name" value="Homeodomain-like"/>
    <property type="match status" value="1"/>
</dbReference>
<evidence type="ECO:0000256" key="1">
    <source>
        <dbReference type="ARBA" id="ARBA00022491"/>
    </source>
</evidence>
<gene>
    <name evidence="5" type="ORF">EK386_15630</name>
</gene>
<dbReference type="EMBL" id="RYYR01000026">
    <property type="protein sequence ID" value="RUL49340.1"/>
    <property type="molecule type" value="Genomic_DNA"/>
</dbReference>
<dbReference type="PRINTS" id="PR00455">
    <property type="entry name" value="HTHTETR"/>
</dbReference>
<accession>A0A432L8Q4</accession>
<name>A0A432L8Q4_9BACI</name>
<feature type="domain" description="HTH tetR-type" evidence="4">
    <location>
        <begin position="13"/>
        <end position="73"/>
    </location>
</feature>
<dbReference type="Pfam" id="PF00440">
    <property type="entry name" value="TetR_N"/>
    <property type="match status" value="1"/>
</dbReference>
<dbReference type="RefSeq" id="WP_126660114.1">
    <property type="nucleotide sequence ID" value="NZ_RYYR01000026.1"/>
</dbReference>
<dbReference type="Proteomes" id="UP000287910">
    <property type="component" value="Unassembled WGS sequence"/>
</dbReference>
<dbReference type="AlphaFoldDB" id="A0A432L8Q4"/>
<evidence type="ECO:0000313" key="5">
    <source>
        <dbReference type="EMBL" id="RUL49340.1"/>
    </source>
</evidence>
<dbReference type="InterPro" id="IPR036271">
    <property type="entry name" value="Tet_transcr_reg_TetR-rel_C_sf"/>
</dbReference>
<reference evidence="5 6" key="1">
    <citation type="submission" date="2018-12" db="EMBL/GenBank/DDBJ databases">
        <title>Lysinibacillus antri sp. nov., isolated from a cave soil.</title>
        <authorList>
            <person name="Narsing Rao M.P."/>
            <person name="Zhang H."/>
            <person name="Dong Z.-Y."/>
            <person name="Niu X.-K."/>
            <person name="Zhang K."/>
            <person name="Fang B.-Z."/>
            <person name="Kang Y.-Q."/>
            <person name="Xiao M."/>
            <person name="Li W.-J."/>
        </authorList>
    </citation>
    <scope>NUCLEOTIDE SEQUENCE [LARGE SCALE GENOMIC DNA]</scope>
    <source>
        <strain evidence="5 6">SYSU K30002</strain>
    </source>
</reference>
<evidence type="ECO:0000256" key="3">
    <source>
        <dbReference type="PROSITE-ProRule" id="PRU00335"/>
    </source>
</evidence>
<dbReference type="Gene3D" id="1.10.357.10">
    <property type="entry name" value="Tetracycline Repressor, domain 2"/>
    <property type="match status" value="1"/>
</dbReference>